<organism evidence="3 4">
    <name type="scientific">Halalkalibacter nanhaiisediminis</name>
    <dbReference type="NCBI Taxonomy" id="688079"/>
    <lineage>
        <taxon>Bacteria</taxon>
        <taxon>Bacillati</taxon>
        <taxon>Bacillota</taxon>
        <taxon>Bacilli</taxon>
        <taxon>Bacillales</taxon>
        <taxon>Bacillaceae</taxon>
        <taxon>Halalkalibacter</taxon>
    </lineage>
</organism>
<dbReference type="SUPFAM" id="SSF52540">
    <property type="entry name" value="P-loop containing nucleoside triphosphate hydrolases"/>
    <property type="match status" value="1"/>
</dbReference>
<dbReference type="Gene3D" id="3.40.50.300">
    <property type="entry name" value="P-loop containing nucleotide triphosphate hydrolases"/>
    <property type="match status" value="1"/>
</dbReference>
<evidence type="ECO:0000256" key="1">
    <source>
        <dbReference type="PROSITE-ProRule" id="PRU00339"/>
    </source>
</evidence>
<dbReference type="Gene3D" id="1.25.40.10">
    <property type="entry name" value="Tetratricopeptide repeat domain"/>
    <property type="match status" value="1"/>
</dbReference>
<dbReference type="PANTHER" id="PTHR43681">
    <property type="entry name" value="TRANSMEMBRANE GTPASE FZO"/>
    <property type="match status" value="1"/>
</dbReference>
<dbReference type="EMBL" id="VLKZ01000003">
    <property type="protein sequence ID" value="TWI58134.1"/>
    <property type="molecule type" value="Genomic_DNA"/>
</dbReference>
<gene>
    <name evidence="3" type="ORF">IQ10_01467</name>
</gene>
<sequence>MTMTLEKTLINKTYYESFMLENENKHPIEVLAIAFLNEQQDESADLSIIRFAQGEVYYHYKDFESAIYKWEQIKNDLGQWAKKNIADAYYELRKLTSAEDMYLSIDSENLILKTEVALQLFSLYLEQGMLDEAAKVIKGVVDLNPDYPNVTNMARSFFEKYRDFSSAIELAVNEAIRKETAEWFDILKTYVDQGLTKTTAPAYFTKALRVLANIDQARFEQLAAAFWKSYQNAEFFFTWIIEFNHLFLNVEVQKSESWQELSGLYQDTYFELINGRYYIREIENVIPNLLTNWVKIATPNQALITSTAVLSWSEIFPSSISSVVVEEASGLFHHSDKSIDNVEASLQLFEAILLWADNQQVELGYILKWIVQQLLDYNMNHLLVAGVSGSGKASFINSLVGEKILEASTSTLVRFKSGEETKIKNISNQKLISDITLSDFDEITATDDQSQIIDFTLPSEYLNEQALTVMNAPSYTGNKNERNEWFTYLHAADRLVFILDAQNPFTSEERDILSQIEEHAPNLPIHFILNKADAIYNEQEVHRVLEEARSKINYYYPSAQVIVYSSHFSHNYRNEIVAFMNTIFGDRNSEERNKQLLYFIRKTLSLLLEKRVEIEQTHVDAVNWNEEAVVKLNGAVNQLSDLENEKIDVIKKSYELIKEDINDDLLKTIPQLLRDCTDFIKEDSDLRNIQEELNKEMNKRIDHYIKQTLVPKFSSAIQEWLEVSNVEFIQSQSYLKEKSDGFNQFYGEERFKLAGDFRILDDWSRDTDRMTSGMMMENVHVALKITPSQFLLNSSGKLLGAFQTNKIPLYKMYKKHIENEDYDYVAEAITKQVMMPIEMFEKGLERDIQMFFKNPFNVLKKAIDHAHVEIRSNNDALELLKINPEIYFDPLKLFEVRLRQCELMIDVKSKPRVIL</sequence>
<dbReference type="InterPro" id="IPR051943">
    <property type="entry name" value="TRAFAC_Dynamin-like_GTPase"/>
</dbReference>
<dbReference type="InterPro" id="IPR027417">
    <property type="entry name" value="P-loop_NTPase"/>
</dbReference>
<dbReference type="Proteomes" id="UP000315711">
    <property type="component" value="Unassembled WGS sequence"/>
</dbReference>
<dbReference type="InterPro" id="IPR011990">
    <property type="entry name" value="TPR-like_helical_dom_sf"/>
</dbReference>
<proteinExistence type="predicted"/>
<dbReference type="PANTHER" id="PTHR43681:SF1">
    <property type="entry name" value="SARCALUMENIN"/>
    <property type="match status" value="1"/>
</dbReference>
<comment type="caution">
    <text evidence="3">The sequence shown here is derived from an EMBL/GenBank/DDBJ whole genome shotgun (WGS) entry which is preliminary data.</text>
</comment>
<keyword evidence="1" id="KW-0802">TPR repeat</keyword>
<dbReference type="SUPFAM" id="SSF48452">
    <property type="entry name" value="TPR-like"/>
    <property type="match status" value="1"/>
</dbReference>
<keyword evidence="2" id="KW-0175">Coiled coil</keyword>
<dbReference type="PROSITE" id="PS50005">
    <property type="entry name" value="TPR"/>
    <property type="match status" value="1"/>
</dbReference>
<dbReference type="AlphaFoldDB" id="A0A562QN14"/>
<name>A0A562QN14_9BACI</name>
<evidence type="ECO:0000256" key="2">
    <source>
        <dbReference type="SAM" id="Coils"/>
    </source>
</evidence>
<reference evidence="3 4" key="1">
    <citation type="journal article" date="2015" name="Stand. Genomic Sci.">
        <title>Genomic Encyclopedia of Bacterial and Archaeal Type Strains, Phase III: the genomes of soil and plant-associated and newly described type strains.</title>
        <authorList>
            <person name="Whitman W.B."/>
            <person name="Woyke T."/>
            <person name="Klenk H.P."/>
            <person name="Zhou Y."/>
            <person name="Lilburn T.G."/>
            <person name="Beck B.J."/>
            <person name="De Vos P."/>
            <person name="Vandamme P."/>
            <person name="Eisen J.A."/>
            <person name="Garrity G."/>
            <person name="Hugenholtz P."/>
            <person name="Kyrpides N.C."/>
        </authorList>
    </citation>
    <scope>NUCLEOTIDE SEQUENCE [LARGE SCALE GENOMIC DNA]</scope>
    <source>
        <strain evidence="3 4">CGMCC 1.10116</strain>
    </source>
</reference>
<feature type="repeat" description="TPR" evidence="1">
    <location>
        <begin position="114"/>
        <end position="147"/>
    </location>
</feature>
<feature type="coiled-coil region" evidence="2">
    <location>
        <begin position="625"/>
        <end position="652"/>
    </location>
</feature>
<accession>A0A562QN14</accession>
<evidence type="ECO:0000313" key="3">
    <source>
        <dbReference type="EMBL" id="TWI58134.1"/>
    </source>
</evidence>
<dbReference type="InterPro" id="IPR019734">
    <property type="entry name" value="TPR_rpt"/>
</dbReference>
<protein>
    <submittedName>
        <fullName evidence="3">Dynamin family protein</fullName>
    </submittedName>
</protein>
<evidence type="ECO:0000313" key="4">
    <source>
        <dbReference type="Proteomes" id="UP000315711"/>
    </source>
</evidence>
<keyword evidence="4" id="KW-1185">Reference proteome</keyword>